<protein>
    <submittedName>
        <fullName evidence="3">Urease accessory protein</fullName>
    </submittedName>
</protein>
<feature type="chain" id="PRO_5032444866" evidence="2">
    <location>
        <begin position="25"/>
        <end position="198"/>
    </location>
</feature>
<sequence>MKCRHAIAAWALAVGMATAIPASAHTGTGLRGGLVAGALHPLTGFDHLLAMVAVGLWGAFLGRTLVVALPIAFPLLMVVGAVLGMHAVPLPPVELGIACSVLVLGACIACAWRAPAWLALTIVAVFAMFHGYAHGRELPSAADPVGYSVGFVLATGLLHVSGIAFAVVADRVRRVPLTRISGAAIAVAGLAFLHGVLA</sequence>
<keyword evidence="1" id="KW-1133">Transmembrane helix</keyword>
<feature type="transmembrane region" description="Helical" evidence="1">
    <location>
        <begin position="145"/>
        <end position="168"/>
    </location>
</feature>
<feature type="transmembrane region" description="Helical" evidence="1">
    <location>
        <begin position="93"/>
        <end position="112"/>
    </location>
</feature>
<accession>A0A839EPV4</accession>
<evidence type="ECO:0000256" key="2">
    <source>
        <dbReference type="SAM" id="SignalP"/>
    </source>
</evidence>
<feature type="signal peptide" evidence="2">
    <location>
        <begin position="1"/>
        <end position="24"/>
    </location>
</feature>
<keyword evidence="2" id="KW-0732">Signal</keyword>
<feature type="transmembrane region" description="Helical" evidence="1">
    <location>
        <begin position="117"/>
        <end position="133"/>
    </location>
</feature>
<dbReference type="PIRSF" id="PIRSF016919">
    <property type="entry name" value="HupE_UreJ"/>
    <property type="match status" value="1"/>
</dbReference>
<comment type="caution">
    <text evidence="3">The sequence shown here is derived from an EMBL/GenBank/DDBJ whole genome shotgun (WGS) entry which is preliminary data.</text>
</comment>
<dbReference type="EMBL" id="JACGXL010000001">
    <property type="protein sequence ID" value="MBA8886347.1"/>
    <property type="molecule type" value="Genomic_DNA"/>
</dbReference>
<keyword evidence="1" id="KW-0812">Transmembrane</keyword>
<evidence type="ECO:0000256" key="1">
    <source>
        <dbReference type="SAM" id="Phobius"/>
    </source>
</evidence>
<feature type="transmembrane region" description="Helical" evidence="1">
    <location>
        <begin position="65"/>
        <end position="87"/>
    </location>
</feature>
<dbReference type="Pfam" id="PF04955">
    <property type="entry name" value="HupE_UreJ"/>
    <property type="match status" value="1"/>
</dbReference>
<feature type="transmembrane region" description="Helical" evidence="1">
    <location>
        <begin position="34"/>
        <end position="58"/>
    </location>
</feature>
<organism evidence="3 4">
    <name type="scientific">Dokdonella fugitiva</name>
    <dbReference type="NCBI Taxonomy" id="328517"/>
    <lineage>
        <taxon>Bacteria</taxon>
        <taxon>Pseudomonadati</taxon>
        <taxon>Pseudomonadota</taxon>
        <taxon>Gammaproteobacteria</taxon>
        <taxon>Lysobacterales</taxon>
        <taxon>Rhodanobacteraceae</taxon>
        <taxon>Dokdonella</taxon>
    </lineage>
</organism>
<dbReference type="RefSeq" id="WP_182529437.1">
    <property type="nucleotide sequence ID" value="NZ_JACGXL010000001.1"/>
</dbReference>
<proteinExistence type="predicted"/>
<keyword evidence="1" id="KW-0472">Membrane</keyword>
<keyword evidence="4" id="KW-1185">Reference proteome</keyword>
<feature type="transmembrane region" description="Helical" evidence="1">
    <location>
        <begin position="180"/>
        <end position="197"/>
    </location>
</feature>
<evidence type="ECO:0000313" key="4">
    <source>
        <dbReference type="Proteomes" id="UP000550401"/>
    </source>
</evidence>
<evidence type="ECO:0000313" key="3">
    <source>
        <dbReference type="EMBL" id="MBA8886347.1"/>
    </source>
</evidence>
<name>A0A839EPV4_9GAMM</name>
<reference evidence="3 4" key="1">
    <citation type="submission" date="2020-07" db="EMBL/GenBank/DDBJ databases">
        <title>Genomic Encyclopedia of Type Strains, Phase IV (KMG-V): Genome sequencing to study the core and pangenomes of soil and plant-associated prokaryotes.</title>
        <authorList>
            <person name="Whitman W."/>
        </authorList>
    </citation>
    <scope>NUCLEOTIDE SEQUENCE [LARGE SCALE GENOMIC DNA]</scope>
    <source>
        <strain evidence="3 4">RH2WT43</strain>
    </source>
</reference>
<dbReference type="Proteomes" id="UP000550401">
    <property type="component" value="Unassembled WGS sequence"/>
</dbReference>
<dbReference type="InterPro" id="IPR007038">
    <property type="entry name" value="HupE_UreJ"/>
</dbReference>
<dbReference type="AlphaFoldDB" id="A0A839EPV4"/>
<gene>
    <name evidence="3" type="ORF">FHW12_000538</name>
</gene>